<dbReference type="SMART" id="SM01133">
    <property type="entry name" value="DeoC"/>
    <property type="match status" value="1"/>
</dbReference>
<dbReference type="EMBL" id="CP015401">
    <property type="protein sequence ID" value="ANU56730.1"/>
    <property type="molecule type" value="Genomic_DNA"/>
</dbReference>
<dbReference type="KEGG" id="bcae:A4V03_03350"/>
<dbReference type="UniPathway" id="UPA00002">
    <property type="reaction ID" value="UER00468"/>
</dbReference>
<reference evidence="9 11" key="3">
    <citation type="submission" date="2019-04" db="EMBL/GenBank/DDBJ databases">
        <title>Microbes associate with the intestines of laboratory mice.</title>
        <authorList>
            <person name="Navarre W."/>
            <person name="Wong E."/>
            <person name="Huang K."/>
            <person name="Tropini C."/>
            <person name="Ng K."/>
            <person name="Yu B."/>
        </authorList>
    </citation>
    <scope>NUCLEOTIDE SEQUENCE [LARGE SCALE GENOMIC DNA]</scope>
    <source>
        <strain evidence="9 11">NM63_1-25</strain>
    </source>
</reference>
<dbReference type="InterPro" id="IPR013785">
    <property type="entry name" value="Aldolase_TIM"/>
</dbReference>
<evidence type="ECO:0000256" key="6">
    <source>
        <dbReference type="ARBA" id="ARBA00056337"/>
    </source>
</evidence>
<dbReference type="CDD" id="cd00959">
    <property type="entry name" value="DeoC"/>
    <property type="match status" value="1"/>
</dbReference>
<dbReference type="PIRSF" id="PIRSF001357">
    <property type="entry name" value="DeoC"/>
    <property type="match status" value="1"/>
</dbReference>
<comment type="function">
    <text evidence="6 7">Catalyzes a reversible aldol reaction between acetaldehyde and D-glyceraldehyde 3-phosphate to generate 2-deoxy-D-ribose 5-phosphate.</text>
</comment>
<comment type="pathway">
    <text evidence="7">Carbohydrate degradation; 2-deoxy-D-ribose 1-phosphate degradation; D-glyceraldehyde 3-phosphate and acetaldehyde from 2-deoxy-alpha-D-ribose 1-phosphate: step 2/2.</text>
</comment>
<keyword evidence="10" id="KW-1185">Reference proteome</keyword>
<dbReference type="InterPro" id="IPR028581">
    <property type="entry name" value="DeoC_typeI"/>
</dbReference>
<dbReference type="Proteomes" id="UP000309566">
    <property type="component" value="Unassembled WGS sequence"/>
</dbReference>
<evidence type="ECO:0000256" key="4">
    <source>
        <dbReference type="ARBA" id="ARBA00023270"/>
    </source>
</evidence>
<evidence type="ECO:0000313" key="9">
    <source>
        <dbReference type="EMBL" id="TGY40893.1"/>
    </source>
</evidence>
<reference evidence="8" key="2">
    <citation type="submission" date="2017-04" db="EMBL/GenBank/DDBJ databases">
        <title>Complete Genome Sequences of Twelve Strains of a Stable Defined Moderately Diverse Mouse Microbiota 2 (sDMDMm2).</title>
        <authorList>
            <person name="Uchimura Y."/>
            <person name="Wyss M."/>
            <person name="Brugiroux S."/>
            <person name="Limenitakis J.P."/>
            <person name="Stecher B."/>
            <person name="McCoy K.D."/>
            <person name="Macpherson A.J."/>
        </authorList>
    </citation>
    <scope>NUCLEOTIDE SEQUENCE</scope>
    <source>
        <strain evidence="8">I48</strain>
    </source>
</reference>
<dbReference type="NCBIfam" id="TIGR00126">
    <property type="entry name" value="deoC"/>
    <property type="match status" value="1"/>
</dbReference>
<dbReference type="OrthoDB" id="9778711at2"/>
<evidence type="ECO:0000313" key="10">
    <source>
        <dbReference type="Proteomes" id="UP000092631"/>
    </source>
</evidence>
<dbReference type="InterPro" id="IPR002915">
    <property type="entry name" value="DeoC/FbaB/LacD_aldolase"/>
</dbReference>
<evidence type="ECO:0000256" key="2">
    <source>
        <dbReference type="ARBA" id="ARBA00022490"/>
    </source>
</evidence>
<dbReference type="GO" id="GO:0004139">
    <property type="term" value="F:deoxyribose-phosphate aldolase activity"/>
    <property type="evidence" value="ECO:0007669"/>
    <property type="project" value="UniProtKB-UniRule"/>
</dbReference>
<protein>
    <recommendedName>
        <fullName evidence="7">Deoxyribose-phosphate aldolase</fullName>
        <shortName evidence="7">DERA</shortName>
        <ecNumber evidence="7">4.1.2.4</ecNumber>
    </recommendedName>
    <alternativeName>
        <fullName evidence="7">2-deoxy-D-ribose 5-phosphate aldolase</fullName>
    </alternativeName>
    <alternativeName>
        <fullName evidence="7">Phosphodeoxyriboaldolase</fullName>
        <shortName evidence="7">Deoxyriboaldolase</shortName>
    </alternativeName>
</protein>
<feature type="active site" description="Schiff-base intermediate with acetaldehyde" evidence="7">
    <location>
        <position position="168"/>
    </location>
</feature>
<feature type="active site" description="Proton donor/acceptor" evidence="7">
    <location>
        <position position="104"/>
    </location>
</feature>
<organism evidence="8 10">
    <name type="scientific">Bacteroides caecimuris</name>
    <dbReference type="NCBI Taxonomy" id="1796613"/>
    <lineage>
        <taxon>Bacteria</taxon>
        <taxon>Pseudomonadati</taxon>
        <taxon>Bacteroidota</taxon>
        <taxon>Bacteroidia</taxon>
        <taxon>Bacteroidales</taxon>
        <taxon>Bacteroidaceae</taxon>
        <taxon>Bacteroides</taxon>
    </lineage>
</organism>
<sequence length="238" mass="25369">MEKKNINEVIAELSVEQLAGMIDHTYLKPFGDASPIEKLCAEARHYQFAMVAINPAEVETCVKLLEGSGVRVGAAIGFPLGQNTVECKAFETRDAIAKGATEIDTVINVRALQKGQTEIVKKEIEDMVSICKPAGVICKVILETCYLTDEEKETVCRIAKEAGVDFVKTSTGFGTAGATVHDVALMRRVVGPTIGVKAAGGIRDLDSALALIQAGATRIGTSSGIQIVESYKELKKGL</sequence>
<evidence type="ECO:0000256" key="5">
    <source>
        <dbReference type="ARBA" id="ARBA00048791"/>
    </source>
</evidence>
<dbReference type="SUPFAM" id="SSF51569">
    <property type="entry name" value="Aldolase"/>
    <property type="match status" value="1"/>
</dbReference>
<comment type="similarity">
    <text evidence="1 7">Belongs to the DeoC/FbaB aldolase family. DeoC type 1 subfamily.</text>
</comment>
<accession>A0A1C7GYT9</accession>
<dbReference type="RefSeq" id="WP_065537971.1">
    <property type="nucleotide sequence ID" value="NZ_CAJTCC010000011.1"/>
</dbReference>
<accession>A0A4S2DJ11</accession>
<keyword evidence="4 7" id="KW-0704">Schiff base</keyword>
<dbReference type="GO" id="GO:0006018">
    <property type="term" value="P:2-deoxyribose 1-phosphate catabolic process"/>
    <property type="evidence" value="ECO:0007669"/>
    <property type="project" value="UniProtKB-UniRule"/>
</dbReference>
<dbReference type="AlphaFoldDB" id="A0A1C7GYT9"/>
<dbReference type="Proteomes" id="UP000092631">
    <property type="component" value="Chromosome"/>
</dbReference>
<dbReference type="GO" id="GO:0009264">
    <property type="term" value="P:deoxyribonucleotide catabolic process"/>
    <property type="evidence" value="ECO:0007669"/>
    <property type="project" value="UniProtKB-UniRule"/>
</dbReference>
<dbReference type="PANTHER" id="PTHR10889">
    <property type="entry name" value="DEOXYRIBOSE-PHOSPHATE ALDOLASE"/>
    <property type="match status" value="1"/>
</dbReference>
<keyword evidence="3 7" id="KW-0456">Lyase</keyword>
<dbReference type="PANTHER" id="PTHR10889:SF1">
    <property type="entry name" value="DEOXYRIBOSE-PHOSPHATE ALDOLASE"/>
    <property type="match status" value="1"/>
</dbReference>
<dbReference type="GO" id="GO:0016052">
    <property type="term" value="P:carbohydrate catabolic process"/>
    <property type="evidence" value="ECO:0007669"/>
    <property type="project" value="TreeGrafter"/>
</dbReference>
<dbReference type="FunFam" id="3.20.20.70:FF:000044">
    <property type="entry name" value="Deoxyribose-phosphate aldolase"/>
    <property type="match status" value="1"/>
</dbReference>
<dbReference type="EC" id="4.1.2.4" evidence="7"/>
<gene>
    <name evidence="7 9" type="primary">deoC</name>
    <name evidence="8" type="ORF">A4V03_03350</name>
    <name evidence="9" type="ORF">E5353_01640</name>
</gene>
<evidence type="ECO:0000256" key="1">
    <source>
        <dbReference type="ARBA" id="ARBA00010936"/>
    </source>
</evidence>
<dbReference type="HAMAP" id="MF_00114">
    <property type="entry name" value="DeoC_type1"/>
    <property type="match status" value="1"/>
</dbReference>
<comment type="subcellular location">
    <subcellularLocation>
        <location evidence="7">Cytoplasm</location>
    </subcellularLocation>
</comment>
<evidence type="ECO:0000256" key="3">
    <source>
        <dbReference type="ARBA" id="ARBA00023239"/>
    </source>
</evidence>
<name>A0A1C7GYT9_9BACE</name>
<comment type="catalytic activity">
    <reaction evidence="5 7">
        <text>2-deoxy-D-ribose 5-phosphate = D-glyceraldehyde 3-phosphate + acetaldehyde</text>
        <dbReference type="Rhea" id="RHEA:12821"/>
        <dbReference type="ChEBI" id="CHEBI:15343"/>
        <dbReference type="ChEBI" id="CHEBI:59776"/>
        <dbReference type="ChEBI" id="CHEBI:62877"/>
        <dbReference type="EC" id="4.1.2.4"/>
    </reaction>
</comment>
<dbReference type="Pfam" id="PF01791">
    <property type="entry name" value="DeoC"/>
    <property type="match status" value="1"/>
</dbReference>
<proteinExistence type="inferred from homology"/>
<evidence type="ECO:0000313" key="11">
    <source>
        <dbReference type="Proteomes" id="UP000309566"/>
    </source>
</evidence>
<dbReference type="InterPro" id="IPR011343">
    <property type="entry name" value="DeoC"/>
</dbReference>
<keyword evidence="2 7" id="KW-0963">Cytoplasm</keyword>
<dbReference type="GeneID" id="82186162"/>
<evidence type="ECO:0000256" key="7">
    <source>
        <dbReference type="HAMAP-Rule" id="MF_00114"/>
    </source>
</evidence>
<dbReference type="STRING" id="1796613.A4V03_03350"/>
<evidence type="ECO:0000313" key="8">
    <source>
        <dbReference type="EMBL" id="ANU56730.1"/>
    </source>
</evidence>
<feature type="active site" description="Proton donor/acceptor" evidence="7">
    <location>
        <position position="197"/>
    </location>
</feature>
<dbReference type="EMBL" id="SRYX01000003">
    <property type="protein sequence ID" value="TGY40893.1"/>
    <property type="molecule type" value="Genomic_DNA"/>
</dbReference>
<reference evidence="10" key="1">
    <citation type="submission" date="2016-04" db="EMBL/GenBank/DDBJ databases">
        <title>Complete Genome Sequences of Twelve Strains of a Stable Defined Moderately Diverse Mouse Microbiota 2 (sDMDMm2).</title>
        <authorList>
            <person name="Uchimura Y."/>
            <person name="Wyss M."/>
            <person name="Brugiroux S."/>
            <person name="Limenitakis J.P."/>
            <person name="Stecher B."/>
            <person name="McCoy K.D."/>
            <person name="Macpherson A.J."/>
        </authorList>
    </citation>
    <scope>NUCLEOTIDE SEQUENCE [LARGE SCALE GENOMIC DNA]</scope>
    <source>
        <strain evidence="10">I48</strain>
    </source>
</reference>
<dbReference type="Gene3D" id="3.20.20.70">
    <property type="entry name" value="Aldolase class I"/>
    <property type="match status" value="1"/>
</dbReference>
<dbReference type="GO" id="GO:0005737">
    <property type="term" value="C:cytoplasm"/>
    <property type="evidence" value="ECO:0007669"/>
    <property type="project" value="UniProtKB-SubCell"/>
</dbReference>